<evidence type="ECO:0000259" key="5">
    <source>
        <dbReference type="Pfam" id="PF13088"/>
    </source>
</evidence>
<dbReference type="SUPFAM" id="SSF50939">
    <property type="entry name" value="Sialidases"/>
    <property type="match status" value="1"/>
</dbReference>
<evidence type="ECO:0000256" key="4">
    <source>
        <dbReference type="SAM" id="MobiDB-lite"/>
    </source>
</evidence>
<evidence type="ECO:0000256" key="2">
    <source>
        <dbReference type="ARBA" id="ARBA00009348"/>
    </source>
</evidence>
<dbReference type="PANTHER" id="PTHR10628">
    <property type="entry name" value="SIALIDASE"/>
    <property type="match status" value="1"/>
</dbReference>
<dbReference type="EC" id="3.2.1.18" evidence="3"/>
<keyword evidence="7" id="KW-1185">Reference proteome</keyword>
<evidence type="ECO:0000256" key="1">
    <source>
        <dbReference type="ARBA" id="ARBA00000427"/>
    </source>
</evidence>
<dbReference type="EMBL" id="CP093326">
    <property type="protein sequence ID" value="UNK45387.1"/>
    <property type="molecule type" value="Genomic_DNA"/>
</dbReference>
<feature type="region of interest" description="Disordered" evidence="4">
    <location>
        <begin position="384"/>
        <end position="403"/>
    </location>
</feature>
<protein>
    <recommendedName>
        <fullName evidence="3">exo-alpha-sialidase</fullName>
        <ecNumber evidence="3">3.2.1.18</ecNumber>
    </recommendedName>
</protein>
<dbReference type="GO" id="GO:0016787">
    <property type="term" value="F:hydrolase activity"/>
    <property type="evidence" value="ECO:0007669"/>
    <property type="project" value="UniProtKB-KW"/>
</dbReference>
<dbReference type="InterPro" id="IPR011040">
    <property type="entry name" value="Sialidase"/>
</dbReference>
<reference evidence="6 7" key="1">
    <citation type="submission" date="2022-03" db="EMBL/GenBank/DDBJ databases">
        <title>Isotopic signatures of nitrous oxide derived from detoxification processes.</title>
        <authorList>
            <person name="Behrendt U."/>
            <person name="Buchen C."/>
            <person name="Well R."/>
            <person name="Ulrich A."/>
            <person name="Rohe L."/>
            <person name="Kolb S."/>
            <person name="Schloter M."/>
            <person name="Horn M.A."/>
            <person name="Augustin J."/>
        </authorList>
    </citation>
    <scope>NUCLEOTIDE SEQUENCE [LARGE SCALE GENOMIC DNA]</scope>
    <source>
        <strain evidence="6 7">S4-C24</strain>
    </source>
</reference>
<dbReference type="Gene3D" id="2.120.10.10">
    <property type="match status" value="1"/>
</dbReference>
<evidence type="ECO:0000313" key="7">
    <source>
        <dbReference type="Proteomes" id="UP000829069"/>
    </source>
</evidence>
<keyword evidence="6" id="KW-0378">Hydrolase</keyword>
<organism evidence="6 7">
    <name type="scientific">Arthrobacter sulfonylureivorans</name>
    <dbReference type="NCBI Taxonomy" id="2486855"/>
    <lineage>
        <taxon>Bacteria</taxon>
        <taxon>Bacillati</taxon>
        <taxon>Actinomycetota</taxon>
        <taxon>Actinomycetes</taxon>
        <taxon>Micrococcales</taxon>
        <taxon>Micrococcaceae</taxon>
        <taxon>Arthrobacter</taxon>
    </lineage>
</organism>
<dbReference type="InterPro" id="IPR026856">
    <property type="entry name" value="Sialidase_fam"/>
</dbReference>
<accession>A0ABY3W562</accession>
<proteinExistence type="inferred from homology"/>
<dbReference type="PANTHER" id="PTHR10628:SF30">
    <property type="entry name" value="EXO-ALPHA-SIALIDASE"/>
    <property type="match status" value="1"/>
</dbReference>
<name>A0ABY3W562_9MICC</name>
<dbReference type="CDD" id="cd15482">
    <property type="entry name" value="Sialidase_non-viral"/>
    <property type="match status" value="1"/>
</dbReference>
<comment type="catalytic activity">
    <reaction evidence="1">
        <text>Hydrolysis of alpha-(2-&gt;3)-, alpha-(2-&gt;6)-, alpha-(2-&gt;8)- glycosidic linkages of terminal sialic acid residues in oligosaccharides, glycoproteins, glycolipids, colominic acid and synthetic substrates.</text>
        <dbReference type="EC" id="3.2.1.18"/>
    </reaction>
</comment>
<feature type="compositionally biased region" description="Low complexity" evidence="4">
    <location>
        <begin position="207"/>
        <end position="216"/>
    </location>
</feature>
<dbReference type="Proteomes" id="UP000829069">
    <property type="component" value="Chromosome"/>
</dbReference>
<gene>
    <name evidence="6" type="ORF">MNQ99_15850</name>
</gene>
<dbReference type="InterPro" id="IPR036278">
    <property type="entry name" value="Sialidase_sf"/>
</dbReference>
<comment type="similarity">
    <text evidence="2">Belongs to the glycosyl hydrolase 33 family.</text>
</comment>
<evidence type="ECO:0000313" key="6">
    <source>
        <dbReference type="EMBL" id="UNK45387.1"/>
    </source>
</evidence>
<evidence type="ECO:0000256" key="3">
    <source>
        <dbReference type="ARBA" id="ARBA00012733"/>
    </source>
</evidence>
<sequence>MEQVLAVRGVGGYRRYRAPALAVAPSGSVMAAYAGLGGQAGPRRSGDLLLRRSFDGGASWEPQQVVWAGPAGQAPGRAGLLSDAATGRILMAFVARDNASSADPVAPTAVDRRFELMSSDDDGATWQHRTVTPRLASDTVTGLAGAGSGTGLHTGPFAGRLLVQFAVTAGGGRPGAASGYSDDHGESWTVGEPLDAPATGPTVSELPGASEAFEAPPASPAVEMPEPEPDSGAAACLADGRVLLQIGAAPIRWAALSDDGGHSYGPLRPVEELPDPGSSGSLTRFDGLPALGGLAAPVSGHWLLAANCQDAVLNRNVVLSLSRDDGESWPHKLTIWGSGASGPAVVRLADGRIGVLYERQGGRELTYAPADPGMLRTAWPRGAVTRKADEGTGGPRPETGPLPVARDYPLRFDMVLHAIVSSDKGPLEPGYRAGDVLVFAGRARVLGPQYLSVQLSGAVDNAGDFPPQQLGPGGEAHYFHPVHTVTAADVAARRFTVAFTCTAAPVDAASGSAAVVGRTREFSLDVVSGEIGEG</sequence>
<feature type="region of interest" description="Disordered" evidence="4">
    <location>
        <begin position="173"/>
        <end position="233"/>
    </location>
</feature>
<feature type="domain" description="Sialidase" evidence="5">
    <location>
        <begin position="30"/>
        <end position="355"/>
    </location>
</feature>
<dbReference type="RefSeq" id="WP_241913614.1">
    <property type="nucleotide sequence ID" value="NZ_CP093326.1"/>
</dbReference>
<dbReference type="Pfam" id="PF13088">
    <property type="entry name" value="BNR_2"/>
    <property type="match status" value="1"/>
</dbReference>